<feature type="region of interest" description="Disordered" evidence="1">
    <location>
        <begin position="99"/>
        <end position="141"/>
    </location>
</feature>
<organism evidence="2 3">
    <name type="scientific">Streptomyces chitinivorans</name>
    <dbReference type="NCBI Taxonomy" id="1257027"/>
    <lineage>
        <taxon>Bacteria</taxon>
        <taxon>Bacillati</taxon>
        <taxon>Actinomycetota</taxon>
        <taxon>Actinomycetes</taxon>
        <taxon>Kitasatosporales</taxon>
        <taxon>Streptomycetaceae</taxon>
        <taxon>Streptomyces</taxon>
    </lineage>
</organism>
<proteinExistence type="predicted"/>
<dbReference type="RefSeq" id="WP_279951740.1">
    <property type="nucleotide sequence ID" value="NZ_BAABEN010000018.1"/>
</dbReference>
<evidence type="ECO:0000313" key="3">
    <source>
        <dbReference type="Proteomes" id="UP001607069"/>
    </source>
</evidence>
<dbReference type="Pfam" id="PF09485">
    <property type="entry name" value="CRISPR_Cse2"/>
    <property type="match status" value="1"/>
</dbReference>
<feature type="compositionally biased region" description="Basic and acidic residues" evidence="1">
    <location>
        <begin position="231"/>
        <end position="244"/>
    </location>
</feature>
<dbReference type="NCBIfam" id="TIGR02548">
    <property type="entry name" value="casB_cse2"/>
    <property type="match status" value="1"/>
</dbReference>
<sequence>MATDESPPGAPATARRTQRLAYTTWIEQLCAGDPGARTALRSGIRRGLDEVPRMHRLITRWLPQDRYVPDTEQRAYYTVAAMIADQPRSSYTTTAVAVEPDTEQDAGPVDSPSPGSEPSSPEETASRRTSASRGDRYGASLGTALATAVTQGPGREREMRESTAEARLNLLTRQSVNGLHRHLPATIRYLREVGVPVDWAQLLDDLIAWPVHSGQISRRWLQDYYRARARDERNKAEEDDRQELQESGLLP</sequence>
<feature type="region of interest" description="Disordered" evidence="1">
    <location>
        <begin position="231"/>
        <end position="251"/>
    </location>
</feature>
<keyword evidence="3" id="KW-1185">Reference proteome</keyword>
<protein>
    <submittedName>
        <fullName evidence="2">Type I-E CRISPR-associated protein Cse2/CasB</fullName>
    </submittedName>
</protein>
<accession>A0ABW7HNU4</accession>
<evidence type="ECO:0000313" key="2">
    <source>
        <dbReference type="EMBL" id="MFH0247533.1"/>
    </source>
</evidence>
<dbReference type="EMBL" id="JBIHMK010000010">
    <property type="protein sequence ID" value="MFH0247533.1"/>
    <property type="molecule type" value="Genomic_DNA"/>
</dbReference>
<evidence type="ECO:0000256" key="1">
    <source>
        <dbReference type="SAM" id="MobiDB-lite"/>
    </source>
</evidence>
<dbReference type="Gene3D" id="1.10.520.40">
    <property type="entry name" value="CRISPR-associated protein Cse2"/>
    <property type="match status" value="1"/>
</dbReference>
<reference evidence="2 3" key="1">
    <citation type="submission" date="2024-10" db="EMBL/GenBank/DDBJ databases">
        <authorList>
            <person name="Cho J.-C."/>
        </authorList>
    </citation>
    <scope>NUCLEOTIDE SEQUENCE [LARGE SCALE GENOMIC DNA]</scope>
    <source>
        <strain evidence="2 3">KCTC29696</strain>
    </source>
</reference>
<feature type="compositionally biased region" description="Low complexity" evidence="1">
    <location>
        <begin position="112"/>
        <end position="123"/>
    </location>
</feature>
<gene>
    <name evidence="2" type="primary">casB</name>
    <name evidence="2" type="synonym">cse2</name>
    <name evidence="2" type="ORF">ACG5V6_04815</name>
</gene>
<name>A0ABW7HNU4_9ACTN</name>
<dbReference type="Proteomes" id="UP001607069">
    <property type="component" value="Unassembled WGS sequence"/>
</dbReference>
<dbReference type="InterPro" id="IPR038287">
    <property type="entry name" value="Cse2_sf"/>
</dbReference>
<comment type="caution">
    <text evidence="2">The sequence shown here is derived from an EMBL/GenBank/DDBJ whole genome shotgun (WGS) entry which is preliminary data.</text>
</comment>
<dbReference type="InterPro" id="IPR013382">
    <property type="entry name" value="CRISPR-assoc_prot_Cse2"/>
</dbReference>